<accession>A0A7W8UGF8</accession>
<sequence>MISLQYWASLPAVEPFLVANTQELILRPFDNLRRLFRGMRHAFGQPEVQGGTQLVVTLIVVATVFYRTVEGWSWLDAVYFSVVTIATVGYGDIAPQTAIGKIFTIGYIFSGIGIFVAAVTALAQATLRAKPPDQD</sequence>
<evidence type="ECO:0000256" key="8">
    <source>
        <dbReference type="ARBA" id="ARBA00023065"/>
    </source>
</evidence>
<dbReference type="InterPro" id="IPR013099">
    <property type="entry name" value="K_chnl_dom"/>
</dbReference>
<comment type="subcellular location">
    <subcellularLocation>
        <location evidence="1">Membrane</location>
        <topology evidence="1">Multi-pass membrane protein</topology>
    </subcellularLocation>
</comment>
<evidence type="ECO:0000259" key="12">
    <source>
        <dbReference type="Pfam" id="PF07885"/>
    </source>
</evidence>
<keyword evidence="3" id="KW-0633">Potassium transport</keyword>
<evidence type="ECO:0000256" key="9">
    <source>
        <dbReference type="ARBA" id="ARBA00023136"/>
    </source>
</evidence>
<keyword evidence="4 11" id="KW-0812">Transmembrane</keyword>
<gene>
    <name evidence="13" type="ORF">GGD55_004425</name>
</gene>
<comment type="caution">
    <text evidence="13">The sequence shown here is derived from an EMBL/GenBank/DDBJ whole genome shotgun (WGS) entry which is preliminary data.</text>
</comment>
<evidence type="ECO:0000313" key="13">
    <source>
        <dbReference type="EMBL" id="MBB5537705.1"/>
    </source>
</evidence>
<name>A0A7W8UGF8_9HYPH</name>
<proteinExistence type="predicted"/>
<dbReference type="RefSeq" id="WP_018325838.1">
    <property type="nucleotide sequence ID" value="NZ_JACHBK010000010.1"/>
</dbReference>
<evidence type="ECO:0000256" key="5">
    <source>
        <dbReference type="ARBA" id="ARBA00022826"/>
    </source>
</evidence>
<evidence type="ECO:0000256" key="3">
    <source>
        <dbReference type="ARBA" id="ARBA00022538"/>
    </source>
</evidence>
<dbReference type="GO" id="GO:0005267">
    <property type="term" value="F:potassium channel activity"/>
    <property type="evidence" value="ECO:0007669"/>
    <property type="project" value="UniProtKB-KW"/>
</dbReference>
<evidence type="ECO:0000256" key="4">
    <source>
        <dbReference type="ARBA" id="ARBA00022692"/>
    </source>
</evidence>
<keyword evidence="5" id="KW-0631">Potassium channel</keyword>
<feature type="transmembrane region" description="Helical" evidence="11">
    <location>
        <begin position="102"/>
        <end position="123"/>
    </location>
</feature>
<evidence type="ECO:0000256" key="11">
    <source>
        <dbReference type="SAM" id="Phobius"/>
    </source>
</evidence>
<keyword evidence="10" id="KW-0407">Ion channel</keyword>
<keyword evidence="7 11" id="KW-1133">Transmembrane helix</keyword>
<protein>
    <recommendedName>
        <fullName evidence="12">Potassium channel domain-containing protein</fullName>
    </recommendedName>
</protein>
<evidence type="ECO:0000256" key="1">
    <source>
        <dbReference type="ARBA" id="ARBA00004141"/>
    </source>
</evidence>
<dbReference type="EMBL" id="JACHBK010000010">
    <property type="protein sequence ID" value="MBB5537705.1"/>
    <property type="molecule type" value="Genomic_DNA"/>
</dbReference>
<keyword evidence="14" id="KW-1185">Reference proteome</keyword>
<dbReference type="Gene3D" id="1.10.287.70">
    <property type="match status" value="1"/>
</dbReference>
<dbReference type="InterPro" id="IPR047871">
    <property type="entry name" value="K_chnl_Slo-like"/>
</dbReference>
<evidence type="ECO:0000256" key="2">
    <source>
        <dbReference type="ARBA" id="ARBA00022448"/>
    </source>
</evidence>
<evidence type="ECO:0000256" key="6">
    <source>
        <dbReference type="ARBA" id="ARBA00022958"/>
    </source>
</evidence>
<feature type="transmembrane region" description="Helical" evidence="11">
    <location>
        <begin position="72"/>
        <end position="90"/>
    </location>
</feature>
<evidence type="ECO:0000256" key="10">
    <source>
        <dbReference type="ARBA" id="ARBA00023303"/>
    </source>
</evidence>
<evidence type="ECO:0000256" key="7">
    <source>
        <dbReference type="ARBA" id="ARBA00022989"/>
    </source>
</evidence>
<dbReference type="AlphaFoldDB" id="A0A7W8UGF8"/>
<keyword evidence="6" id="KW-0630">Potassium</keyword>
<evidence type="ECO:0000313" key="14">
    <source>
        <dbReference type="Proteomes" id="UP000585507"/>
    </source>
</evidence>
<organism evidence="13 14">
    <name type="scientific">Rhizobium giardinii</name>
    <dbReference type="NCBI Taxonomy" id="56731"/>
    <lineage>
        <taxon>Bacteria</taxon>
        <taxon>Pseudomonadati</taxon>
        <taxon>Pseudomonadota</taxon>
        <taxon>Alphaproteobacteria</taxon>
        <taxon>Hyphomicrobiales</taxon>
        <taxon>Rhizobiaceae</taxon>
        <taxon>Rhizobium/Agrobacterium group</taxon>
        <taxon>Rhizobium</taxon>
    </lineage>
</organism>
<dbReference type="PANTHER" id="PTHR10027">
    <property type="entry name" value="CALCIUM-ACTIVATED POTASSIUM CHANNEL ALPHA CHAIN"/>
    <property type="match status" value="1"/>
</dbReference>
<keyword evidence="9 11" id="KW-0472">Membrane</keyword>
<dbReference type="PANTHER" id="PTHR10027:SF10">
    <property type="entry name" value="SLOWPOKE 2, ISOFORM D"/>
    <property type="match status" value="1"/>
</dbReference>
<reference evidence="13 14" key="1">
    <citation type="submission" date="2020-08" db="EMBL/GenBank/DDBJ databases">
        <title>Genomic Encyclopedia of Type Strains, Phase IV (KMG-V): Genome sequencing to study the core and pangenomes of soil and plant-associated prokaryotes.</title>
        <authorList>
            <person name="Whitman W."/>
        </authorList>
    </citation>
    <scope>NUCLEOTIDE SEQUENCE [LARGE SCALE GENOMIC DNA]</scope>
    <source>
        <strain evidence="13 14">SEMIA 4084</strain>
    </source>
</reference>
<dbReference type="GO" id="GO:0016020">
    <property type="term" value="C:membrane"/>
    <property type="evidence" value="ECO:0007669"/>
    <property type="project" value="UniProtKB-SubCell"/>
</dbReference>
<keyword evidence="8" id="KW-0406">Ion transport</keyword>
<dbReference type="Proteomes" id="UP000585507">
    <property type="component" value="Unassembled WGS sequence"/>
</dbReference>
<keyword evidence="2" id="KW-0813">Transport</keyword>
<dbReference type="SUPFAM" id="SSF81324">
    <property type="entry name" value="Voltage-gated potassium channels"/>
    <property type="match status" value="1"/>
</dbReference>
<dbReference type="Pfam" id="PF07885">
    <property type="entry name" value="Ion_trans_2"/>
    <property type="match status" value="1"/>
</dbReference>
<feature type="domain" description="Potassium channel" evidence="12">
    <location>
        <begin position="55"/>
        <end position="125"/>
    </location>
</feature>